<dbReference type="OrthoDB" id="9795496at2"/>
<feature type="transmembrane region" description="Helical" evidence="6">
    <location>
        <begin position="20"/>
        <end position="42"/>
    </location>
</feature>
<dbReference type="CDD" id="cd15904">
    <property type="entry name" value="TSPO_MBR"/>
    <property type="match status" value="1"/>
</dbReference>
<reference evidence="8 9" key="1">
    <citation type="submission" date="2017-12" db="EMBL/GenBank/DDBJ databases">
        <title>Sequencing the genomes of 1000 Actinobacteria strains.</title>
        <authorList>
            <person name="Klenk H.-P."/>
        </authorList>
    </citation>
    <scope>NUCLEOTIDE SEQUENCE [LARGE SCALE GENOMIC DNA]</scope>
    <source>
        <strain evidence="8 9">DSM 45165</strain>
    </source>
</reference>
<evidence type="ECO:0000256" key="5">
    <source>
        <dbReference type="ARBA" id="ARBA00023136"/>
    </source>
</evidence>
<keyword evidence="3 6" id="KW-0812">Transmembrane</keyword>
<evidence type="ECO:0000313" key="8">
    <source>
        <dbReference type="EMBL" id="PKV92287.1"/>
    </source>
</evidence>
<dbReference type="AlphaFoldDB" id="A0A2N3WEL3"/>
<evidence type="ECO:0000313" key="10">
    <source>
        <dbReference type="Proteomes" id="UP000550260"/>
    </source>
</evidence>
<dbReference type="Gene3D" id="1.20.1260.100">
    <property type="entry name" value="TspO/MBR protein"/>
    <property type="match status" value="1"/>
</dbReference>
<name>A0A2N3WEL3_9PSEU</name>
<feature type="transmembrane region" description="Helical" evidence="6">
    <location>
        <begin position="116"/>
        <end position="136"/>
    </location>
</feature>
<evidence type="ECO:0000256" key="3">
    <source>
        <dbReference type="ARBA" id="ARBA00022692"/>
    </source>
</evidence>
<accession>A0A2N3WEL3</accession>
<evidence type="ECO:0000256" key="6">
    <source>
        <dbReference type="SAM" id="Phobius"/>
    </source>
</evidence>
<accession>A0A8E1W3T3</accession>
<dbReference type="FunFam" id="1.20.1260.100:FF:000001">
    <property type="entry name" value="translocator protein 2"/>
    <property type="match status" value="1"/>
</dbReference>
<dbReference type="EMBL" id="JACJHR010000053">
    <property type="protein sequence ID" value="MBB2503422.1"/>
    <property type="molecule type" value="Genomic_DNA"/>
</dbReference>
<comment type="subcellular location">
    <subcellularLocation>
        <location evidence="1">Membrane</location>
        <topology evidence="1">Multi-pass membrane protein</topology>
    </subcellularLocation>
</comment>
<evidence type="ECO:0000313" key="9">
    <source>
        <dbReference type="Proteomes" id="UP000233750"/>
    </source>
</evidence>
<feature type="transmembrane region" description="Helical" evidence="6">
    <location>
        <begin position="143"/>
        <end position="166"/>
    </location>
</feature>
<dbReference type="GO" id="GO:0033013">
    <property type="term" value="P:tetrapyrrole metabolic process"/>
    <property type="evidence" value="ECO:0007669"/>
    <property type="project" value="UniProtKB-ARBA"/>
</dbReference>
<keyword evidence="4 6" id="KW-1133">Transmembrane helix</keyword>
<proteinExistence type="inferred from homology"/>
<organism evidence="8 9">
    <name type="scientific">Amycolatopsis echigonensis</name>
    <dbReference type="NCBI Taxonomy" id="2576905"/>
    <lineage>
        <taxon>Bacteria</taxon>
        <taxon>Bacillati</taxon>
        <taxon>Actinomycetota</taxon>
        <taxon>Actinomycetes</taxon>
        <taxon>Pseudonocardiales</taxon>
        <taxon>Pseudonocardiaceae</taxon>
        <taxon>Amycolatopsis</taxon>
    </lineage>
</organism>
<dbReference type="Proteomes" id="UP000550260">
    <property type="component" value="Unassembled WGS sequence"/>
</dbReference>
<feature type="transmembrane region" description="Helical" evidence="6">
    <location>
        <begin position="62"/>
        <end position="82"/>
    </location>
</feature>
<dbReference type="PANTHER" id="PTHR10057">
    <property type="entry name" value="PERIPHERAL-TYPE BENZODIAZEPINE RECEPTOR"/>
    <property type="match status" value="1"/>
</dbReference>
<protein>
    <submittedName>
        <fullName evidence="7">Tryptophan-rich sensory protein</fullName>
    </submittedName>
    <submittedName>
        <fullName evidence="8">TspO/MBR related protein</fullName>
    </submittedName>
</protein>
<comment type="similarity">
    <text evidence="2">Belongs to the TspO/BZRP family.</text>
</comment>
<dbReference type="InterPro" id="IPR038330">
    <property type="entry name" value="TspO/MBR-related_sf"/>
</dbReference>
<comment type="caution">
    <text evidence="8">The sequence shown here is derived from an EMBL/GenBank/DDBJ whole genome shotgun (WGS) entry which is preliminary data.</text>
</comment>
<dbReference type="EMBL" id="PJMY01000003">
    <property type="protein sequence ID" value="PKV92287.1"/>
    <property type="molecule type" value="Genomic_DNA"/>
</dbReference>
<dbReference type="PANTHER" id="PTHR10057:SF0">
    <property type="entry name" value="TRANSLOCATOR PROTEIN"/>
    <property type="match status" value="1"/>
</dbReference>
<sequence>MDGASHGGDVTAPTHRRNPWLMLAVFFGLVGVIALVGALAATTAPDAYNRYVLPAWAPPSSLFSPVWTVLYLVLAVAGWSYWRTDGENQGFAAYGIGLLFNLMWISLFFAGGSTQVACVDIVLLDFTVMVTIALFYRRSRIAALLLVPYLAWLLYTTALNVAIIALNDVP</sequence>
<keyword evidence="5 6" id="KW-0472">Membrane</keyword>
<dbReference type="Pfam" id="PF03073">
    <property type="entry name" value="TspO_MBR"/>
    <property type="match status" value="1"/>
</dbReference>
<keyword evidence="9" id="KW-1185">Reference proteome</keyword>
<evidence type="ECO:0000256" key="1">
    <source>
        <dbReference type="ARBA" id="ARBA00004141"/>
    </source>
</evidence>
<gene>
    <name evidence="8" type="ORF">ATK30_3083</name>
    <name evidence="7" type="ORF">H5411_30335</name>
</gene>
<evidence type="ECO:0000313" key="7">
    <source>
        <dbReference type="EMBL" id="MBB2503422.1"/>
    </source>
</evidence>
<dbReference type="PIRSF" id="PIRSF005859">
    <property type="entry name" value="PBR"/>
    <property type="match status" value="1"/>
</dbReference>
<reference evidence="7 10" key="2">
    <citation type="submission" date="2020-08" db="EMBL/GenBank/DDBJ databases">
        <title>Amycolatopsis echigonensis JCM 21831.</title>
        <authorList>
            <person name="Tedsree N."/>
            <person name="Kuncharoen N."/>
            <person name="Likhitwitayawuid K."/>
            <person name="Tanasupawat S."/>
        </authorList>
    </citation>
    <scope>NUCLEOTIDE SEQUENCE [LARGE SCALE GENOMIC DNA]</scope>
    <source>
        <strain evidence="7 10">JCM 21831</strain>
    </source>
</reference>
<dbReference type="Proteomes" id="UP000233750">
    <property type="component" value="Unassembled WGS sequence"/>
</dbReference>
<evidence type="ECO:0000256" key="4">
    <source>
        <dbReference type="ARBA" id="ARBA00022989"/>
    </source>
</evidence>
<dbReference type="InterPro" id="IPR004307">
    <property type="entry name" value="TspO_MBR"/>
</dbReference>
<feature type="transmembrane region" description="Helical" evidence="6">
    <location>
        <begin position="91"/>
        <end position="110"/>
    </location>
</feature>
<dbReference type="GO" id="GO:0016020">
    <property type="term" value="C:membrane"/>
    <property type="evidence" value="ECO:0007669"/>
    <property type="project" value="UniProtKB-SubCell"/>
</dbReference>
<evidence type="ECO:0000256" key="2">
    <source>
        <dbReference type="ARBA" id="ARBA00007524"/>
    </source>
</evidence>